<name>A0ABT0GUG9_9HYPH</name>
<protein>
    <submittedName>
        <fullName evidence="2">Uncharacterized protein</fullName>
    </submittedName>
</protein>
<feature type="region of interest" description="Disordered" evidence="1">
    <location>
        <begin position="63"/>
        <end position="82"/>
    </location>
</feature>
<keyword evidence="3" id="KW-1185">Reference proteome</keyword>
<dbReference type="EMBL" id="JALNMJ010000005">
    <property type="protein sequence ID" value="MCK7612505.1"/>
    <property type="molecule type" value="Genomic_DNA"/>
</dbReference>
<proteinExistence type="predicted"/>
<evidence type="ECO:0000313" key="2">
    <source>
        <dbReference type="EMBL" id="MCK7612505.1"/>
    </source>
</evidence>
<evidence type="ECO:0000256" key="1">
    <source>
        <dbReference type="SAM" id="MobiDB-lite"/>
    </source>
</evidence>
<dbReference type="RefSeq" id="WP_248153484.1">
    <property type="nucleotide sequence ID" value="NZ_JALNMJ010000005.1"/>
</dbReference>
<dbReference type="Proteomes" id="UP001431221">
    <property type="component" value="Unassembled WGS sequence"/>
</dbReference>
<evidence type="ECO:0000313" key="3">
    <source>
        <dbReference type="Proteomes" id="UP001431221"/>
    </source>
</evidence>
<comment type="caution">
    <text evidence="2">The sequence shown here is derived from an EMBL/GenBank/DDBJ whole genome shotgun (WGS) entry which is preliminary data.</text>
</comment>
<sequence>MTSHITGQISEILKDDTRSAAARIEALLKLREDARALQRAATESPMGNDDAADSGLREIDRALAKLGHRDNAQKDENSAATL</sequence>
<reference evidence="2" key="1">
    <citation type="submission" date="2022-04" db="EMBL/GenBank/DDBJ databases">
        <title>Roseibium sp. CAU 1639 isolated from mud.</title>
        <authorList>
            <person name="Kim W."/>
        </authorList>
    </citation>
    <scope>NUCLEOTIDE SEQUENCE</scope>
    <source>
        <strain evidence="2">CAU 1639</strain>
    </source>
</reference>
<organism evidence="2 3">
    <name type="scientific">Roseibium sediminicola</name>
    <dbReference type="NCBI Taxonomy" id="2933272"/>
    <lineage>
        <taxon>Bacteria</taxon>
        <taxon>Pseudomonadati</taxon>
        <taxon>Pseudomonadota</taxon>
        <taxon>Alphaproteobacteria</taxon>
        <taxon>Hyphomicrobiales</taxon>
        <taxon>Stappiaceae</taxon>
        <taxon>Roseibium</taxon>
    </lineage>
</organism>
<accession>A0ABT0GUG9</accession>
<gene>
    <name evidence="2" type="ORF">M0H32_10065</name>
</gene>